<proteinExistence type="predicted"/>
<keyword evidence="3" id="KW-1185">Reference proteome</keyword>
<gene>
    <name evidence="2" type="ORF">SAMN06265221_105223</name>
</gene>
<dbReference type="AlphaFoldDB" id="A0A521CWU1"/>
<feature type="region of interest" description="Disordered" evidence="1">
    <location>
        <begin position="100"/>
        <end position="123"/>
    </location>
</feature>
<dbReference type="RefSeq" id="WP_142662758.1">
    <property type="nucleotide sequence ID" value="NZ_FXTK01000005.1"/>
</dbReference>
<evidence type="ECO:0000256" key="1">
    <source>
        <dbReference type="SAM" id="MobiDB-lite"/>
    </source>
</evidence>
<dbReference type="OrthoDB" id="7772376at2"/>
<reference evidence="2 3" key="1">
    <citation type="submission" date="2017-05" db="EMBL/GenBank/DDBJ databases">
        <authorList>
            <person name="Varghese N."/>
            <person name="Submissions S."/>
        </authorList>
    </citation>
    <scope>NUCLEOTIDE SEQUENCE [LARGE SCALE GENOMIC DNA]</scope>
    <source>
        <strain evidence="2 3">DSM 100094</strain>
    </source>
</reference>
<evidence type="ECO:0000313" key="3">
    <source>
        <dbReference type="Proteomes" id="UP000319014"/>
    </source>
</evidence>
<evidence type="ECO:0000313" key="2">
    <source>
        <dbReference type="EMBL" id="SMO63914.1"/>
    </source>
</evidence>
<accession>A0A521CWU1</accession>
<name>A0A521CWU1_9RHOB</name>
<dbReference type="Proteomes" id="UP000319014">
    <property type="component" value="Unassembled WGS sequence"/>
</dbReference>
<protein>
    <submittedName>
        <fullName evidence="2">Uncharacterized protein</fullName>
    </submittedName>
</protein>
<sequence length="123" mass="13661">MQIPSHQPKLRSLDHLLSLADGGEYLPDLMDRIEANNVALRQHALDYGSDAKGKITITIDLKINRIGQLEMVVDDKIVEPKSPKRKAHAWMNGSGEITAHNPAQARMDFREPAQSPTILKAAE</sequence>
<dbReference type="EMBL" id="FXTK01000005">
    <property type="protein sequence ID" value="SMO63914.1"/>
    <property type="molecule type" value="Genomic_DNA"/>
</dbReference>
<organism evidence="2 3">
    <name type="scientific">Paracoccus laeviglucosivorans</name>
    <dbReference type="NCBI Taxonomy" id="1197861"/>
    <lineage>
        <taxon>Bacteria</taxon>
        <taxon>Pseudomonadati</taxon>
        <taxon>Pseudomonadota</taxon>
        <taxon>Alphaproteobacteria</taxon>
        <taxon>Rhodobacterales</taxon>
        <taxon>Paracoccaceae</taxon>
        <taxon>Paracoccus</taxon>
    </lineage>
</organism>